<evidence type="ECO:0000313" key="4">
    <source>
        <dbReference type="EMBL" id="PSJ07280.1"/>
    </source>
</evidence>
<reference evidence="4 5" key="1">
    <citation type="journal article" date="2018" name="Environ. Microbiol.">
        <title>Ecological and genomic features of two widespread freshwater picocyanobacteria.</title>
        <authorList>
            <person name="Cabello-Yeves P.J."/>
            <person name="Picazo A."/>
            <person name="Camacho A."/>
            <person name="Callieri C."/>
            <person name="Rosselli R."/>
            <person name="Roda-Garcia J.J."/>
            <person name="Coutinho F.H."/>
            <person name="Rodriguez-Valera F."/>
        </authorList>
    </citation>
    <scope>NUCLEOTIDE SEQUENCE [LARGE SCALE GENOMIC DNA]</scope>
    <source>
        <strain evidence="4 5">Tous</strain>
    </source>
</reference>
<keyword evidence="5" id="KW-1185">Reference proteome</keyword>
<dbReference type="OrthoDB" id="568371at2"/>
<proteinExistence type="inferred from homology"/>
<dbReference type="Gene3D" id="3.30.450.90">
    <property type="match status" value="1"/>
</dbReference>
<sequence length="405" mass="44241">MTTSPFPPSPFPPLPFPPAAAPPAPAPPAPAAAPPATTPDIGTAPTRVDNGSQPDSLEGIVRIANERGYSDVHLGVGEEPRFRARGEMAGTGWPVTDAGTFSGWMREMLSPVEIDAFQRDKEFDGSHAFSFVRVRINLLDSLRGPAMVLRLIPQKIATMEDLNLPPVLKELAARPKGMILVTGPTGSGKSTTLAAMIDWINRNMCRHILTIEDPVEFVHESRQSLIRHREVGQHTKVFHNAMRAALREDPDVILIGEIRDQETLATAIEASQTGHLVFGTLHTNSAVKTVERVLGMYPPSEQDSVRRAVSESLLGVIAQGLLKTTDGKRAAYHDILINTDACKDYIQRGELDEIEEIMKRSTFDGMQTANQSLQQLVEAHRVTPEDAIAQSLKPNELAQALRGRT</sequence>
<accession>A0A2P7N1D7</accession>
<dbReference type="NCBIfam" id="TIGR01420">
    <property type="entry name" value="pilT_fam"/>
    <property type="match status" value="1"/>
</dbReference>
<feature type="domain" description="Bacterial type II secretion system protein E" evidence="3">
    <location>
        <begin position="246"/>
        <end position="260"/>
    </location>
</feature>
<dbReference type="Pfam" id="PF00437">
    <property type="entry name" value="T2SSE"/>
    <property type="match status" value="1"/>
</dbReference>
<dbReference type="Proteomes" id="UP000243002">
    <property type="component" value="Unassembled WGS sequence"/>
</dbReference>
<dbReference type="EMBL" id="PXXO01000001">
    <property type="protein sequence ID" value="PSJ07280.1"/>
    <property type="molecule type" value="Genomic_DNA"/>
</dbReference>
<evidence type="ECO:0000259" key="3">
    <source>
        <dbReference type="PROSITE" id="PS00662"/>
    </source>
</evidence>
<gene>
    <name evidence="4" type="ORF">C7K55_00585</name>
</gene>
<dbReference type="PROSITE" id="PS00662">
    <property type="entry name" value="T2SP_E"/>
    <property type="match status" value="1"/>
</dbReference>
<dbReference type="CDD" id="cd01131">
    <property type="entry name" value="PilT"/>
    <property type="match status" value="1"/>
</dbReference>
<name>A0A2P7N1D7_9CYAN</name>
<comment type="similarity">
    <text evidence="1">Belongs to the GSP E family.</text>
</comment>
<dbReference type="AlphaFoldDB" id="A0A2P7N1D7"/>
<feature type="region of interest" description="Disordered" evidence="2">
    <location>
        <begin position="1"/>
        <end position="55"/>
    </location>
</feature>
<evidence type="ECO:0000256" key="1">
    <source>
        <dbReference type="ARBA" id="ARBA00006611"/>
    </source>
</evidence>
<dbReference type="SMART" id="SM00382">
    <property type="entry name" value="AAA"/>
    <property type="match status" value="1"/>
</dbReference>
<dbReference type="InterPro" id="IPR006321">
    <property type="entry name" value="PilT/PilU"/>
</dbReference>
<organism evidence="4 5">
    <name type="scientific">Cyanobium usitatum str. Tous</name>
    <dbReference type="NCBI Taxonomy" id="2116684"/>
    <lineage>
        <taxon>Bacteria</taxon>
        <taxon>Bacillati</taxon>
        <taxon>Cyanobacteriota</taxon>
        <taxon>Cyanophyceae</taxon>
        <taxon>Synechococcales</taxon>
        <taxon>Prochlorococcaceae</taxon>
        <taxon>Cyanobium</taxon>
    </lineage>
</organism>
<comment type="caution">
    <text evidence="4">The sequence shown here is derived from an EMBL/GenBank/DDBJ whole genome shotgun (WGS) entry which is preliminary data.</text>
</comment>
<dbReference type="PANTHER" id="PTHR30486">
    <property type="entry name" value="TWITCHING MOTILITY PROTEIN PILT"/>
    <property type="match status" value="1"/>
</dbReference>
<evidence type="ECO:0000256" key="2">
    <source>
        <dbReference type="SAM" id="MobiDB-lite"/>
    </source>
</evidence>
<protein>
    <submittedName>
        <fullName evidence="4">Type IV pili twitching motility protein PilT</fullName>
    </submittedName>
</protein>
<dbReference type="GO" id="GO:0016887">
    <property type="term" value="F:ATP hydrolysis activity"/>
    <property type="evidence" value="ECO:0007669"/>
    <property type="project" value="InterPro"/>
</dbReference>
<dbReference type="InterPro" id="IPR050921">
    <property type="entry name" value="T4SS_GSP_E_ATPase"/>
</dbReference>
<dbReference type="InterPro" id="IPR027417">
    <property type="entry name" value="P-loop_NTPase"/>
</dbReference>
<dbReference type="GO" id="GO:0005524">
    <property type="term" value="F:ATP binding"/>
    <property type="evidence" value="ECO:0007669"/>
    <property type="project" value="InterPro"/>
</dbReference>
<evidence type="ECO:0000313" key="5">
    <source>
        <dbReference type="Proteomes" id="UP000243002"/>
    </source>
</evidence>
<dbReference type="InterPro" id="IPR001482">
    <property type="entry name" value="T2SS/T4SS_dom"/>
</dbReference>
<feature type="compositionally biased region" description="Pro residues" evidence="2">
    <location>
        <begin position="1"/>
        <end position="37"/>
    </location>
</feature>
<dbReference type="RefSeq" id="WP_106501466.1">
    <property type="nucleotide sequence ID" value="NZ_PXXO01000001.1"/>
</dbReference>
<dbReference type="InterPro" id="IPR003593">
    <property type="entry name" value="AAA+_ATPase"/>
</dbReference>
<dbReference type="SUPFAM" id="SSF52540">
    <property type="entry name" value="P-loop containing nucleoside triphosphate hydrolases"/>
    <property type="match status" value="1"/>
</dbReference>
<dbReference type="Gene3D" id="3.40.50.300">
    <property type="entry name" value="P-loop containing nucleotide triphosphate hydrolases"/>
    <property type="match status" value="1"/>
</dbReference>